<dbReference type="SUPFAM" id="SSF140500">
    <property type="entry name" value="BAS1536-like"/>
    <property type="match status" value="1"/>
</dbReference>
<dbReference type="AlphaFoldDB" id="A0A2K2F942"/>
<dbReference type="GO" id="GO:0043937">
    <property type="term" value="P:regulation of sporulation"/>
    <property type="evidence" value="ECO:0007669"/>
    <property type="project" value="InterPro"/>
</dbReference>
<comment type="caution">
    <text evidence="1">The sequence shown here is derived from an EMBL/GenBank/DDBJ whole genome shotgun (WGS) entry which is preliminary data.</text>
</comment>
<dbReference type="InterPro" id="IPR018540">
    <property type="entry name" value="Spo0E-like"/>
</dbReference>
<gene>
    <name evidence="1" type="ORF">CDQ84_15650</name>
</gene>
<name>A0A2K2F942_9CLOT</name>
<evidence type="ECO:0000313" key="1">
    <source>
        <dbReference type="EMBL" id="PNT96224.1"/>
    </source>
</evidence>
<proteinExistence type="predicted"/>
<evidence type="ECO:0008006" key="3">
    <source>
        <dbReference type="Google" id="ProtNLM"/>
    </source>
</evidence>
<sequence length="58" mass="6895">MSKKQVGNLIAKMHVKLNVLLEESDYNFMDERVQEYSRKLDRAIVQYLKPINQTPSRK</sequence>
<dbReference type="GO" id="GO:0046983">
    <property type="term" value="F:protein dimerization activity"/>
    <property type="evidence" value="ECO:0007669"/>
    <property type="project" value="InterPro"/>
</dbReference>
<protein>
    <recommendedName>
        <fullName evidence="3">Spo0E family sporulation regulatory protein-aspartic acid phosphatase</fullName>
    </recommendedName>
</protein>
<dbReference type="Proteomes" id="UP000236151">
    <property type="component" value="Unassembled WGS sequence"/>
</dbReference>
<dbReference type="Pfam" id="PF09388">
    <property type="entry name" value="SpoOE-like"/>
    <property type="match status" value="1"/>
</dbReference>
<dbReference type="KEGG" id="cthd:CDO33_19930"/>
<keyword evidence="2" id="KW-1185">Reference proteome</keyword>
<accession>A0A2K2F942</accession>
<evidence type="ECO:0000313" key="2">
    <source>
        <dbReference type="Proteomes" id="UP000236151"/>
    </source>
</evidence>
<dbReference type="InterPro" id="IPR037208">
    <property type="entry name" value="Spo0E-like_sf"/>
</dbReference>
<dbReference type="EMBL" id="NIOJ01000052">
    <property type="protein sequence ID" value="PNT96224.1"/>
    <property type="molecule type" value="Genomic_DNA"/>
</dbReference>
<reference evidence="1 2" key="1">
    <citation type="submission" date="2017-06" db="EMBL/GenBank/DDBJ databases">
        <title>Investigating the central metabolism of Clostridium thermosuccinogenes.</title>
        <authorList>
            <person name="Koendjbiharie J.G."/>
            <person name="van Kranenburg R."/>
        </authorList>
    </citation>
    <scope>NUCLEOTIDE SEQUENCE [LARGE SCALE GENOMIC DNA]</scope>
    <source>
        <strain evidence="1 2">DSM 5806</strain>
    </source>
</reference>
<dbReference type="InterPro" id="IPR036638">
    <property type="entry name" value="HLH_DNA-bd_sf"/>
</dbReference>
<dbReference type="RefSeq" id="WP_103082675.1">
    <property type="nucleotide sequence ID" value="NZ_CP021850.1"/>
</dbReference>
<dbReference type="Gene3D" id="4.10.280.10">
    <property type="entry name" value="Helix-loop-helix DNA-binding domain"/>
    <property type="match status" value="1"/>
</dbReference>
<organism evidence="1 2">
    <name type="scientific">Clostridium thermosuccinogenes</name>
    <dbReference type="NCBI Taxonomy" id="84032"/>
    <lineage>
        <taxon>Bacteria</taxon>
        <taxon>Bacillati</taxon>
        <taxon>Bacillota</taxon>
        <taxon>Clostridia</taxon>
        <taxon>Eubacteriales</taxon>
        <taxon>Clostridiaceae</taxon>
        <taxon>Clostridium</taxon>
    </lineage>
</organism>
<dbReference type="OrthoDB" id="2085688at2"/>